<feature type="compositionally biased region" description="Polar residues" evidence="2">
    <location>
        <begin position="404"/>
        <end position="418"/>
    </location>
</feature>
<dbReference type="InterPro" id="IPR058660">
    <property type="entry name" value="WHD_DnaB"/>
</dbReference>
<dbReference type="InterPro" id="IPR006343">
    <property type="entry name" value="DnaB/C_C"/>
</dbReference>
<evidence type="ECO:0000313" key="6">
    <source>
        <dbReference type="Proteomes" id="UP000295558"/>
    </source>
</evidence>
<evidence type="ECO:0000259" key="3">
    <source>
        <dbReference type="Pfam" id="PF07261"/>
    </source>
</evidence>
<dbReference type="EMBL" id="SNZK01000004">
    <property type="protein sequence ID" value="TDR53563.1"/>
    <property type="molecule type" value="Genomic_DNA"/>
</dbReference>
<evidence type="ECO:0000259" key="4">
    <source>
        <dbReference type="Pfam" id="PF25888"/>
    </source>
</evidence>
<dbReference type="Proteomes" id="UP000295558">
    <property type="component" value="Unassembled WGS sequence"/>
</dbReference>
<dbReference type="STRING" id="1265846.PROCOU_12543"/>
<dbReference type="GO" id="GO:0004386">
    <property type="term" value="F:helicase activity"/>
    <property type="evidence" value="ECO:0007669"/>
    <property type="project" value="UniProtKB-KW"/>
</dbReference>
<accession>A0A4R6ZMA1</accession>
<comment type="caution">
    <text evidence="5">The sequence shown here is derived from an EMBL/GenBank/DDBJ whole genome shotgun (WGS) entry which is preliminary data.</text>
</comment>
<dbReference type="Pfam" id="PF25888">
    <property type="entry name" value="WHD_DnaB"/>
    <property type="match status" value="1"/>
</dbReference>
<evidence type="ECO:0000313" key="5">
    <source>
        <dbReference type="EMBL" id="TDR53563.1"/>
    </source>
</evidence>
<proteinExistence type="inferred from homology"/>
<feature type="domain" description="DnaB/C C-terminal" evidence="3">
    <location>
        <begin position="323"/>
        <end position="384"/>
    </location>
</feature>
<evidence type="ECO:0000256" key="1">
    <source>
        <dbReference type="ARBA" id="ARBA00093462"/>
    </source>
</evidence>
<protein>
    <submittedName>
        <fullName evidence="5">Replicative DNA helicase loader DnaB</fullName>
    </submittedName>
</protein>
<keyword evidence="5" id="KW-0547">Nucleotide-binding</keyword>
<dbReference type="OrthoDB" id="2082007at2"/>
<dbReference type="RefSeq" id="WP_133620372.1">
    <property type="nucleotide sequence ID" value="NZ_JAARQJ010000003.1"/>
</dbReference>
<name>A0A4R6ZMA1_9LIST</name>
<keyword evidence="5" id="KW-0067">ATP-binding</keyword>
<comment type="similarity">
    <text evidence="1">Belongs to the DnaB/DnaD family.</text>
</comment>
<keyword evidence="5" id="KW-0347">Helicase</keyword>
<feature type="region of interest" description="Disordered" evidence="2">
    <location>
        <begin position="438"/>
        <end position="463"/>
    </location>
</feature>
<keyword evidence="6" id="KW-1185">Reference proteome</keyword>
<dbReference type="Pfam" id="PF07261">
    <property type="entry name" value="DnaB_2"/>
    <property type="match status" value="1"/>
</dbReference>
<feature type="region of interest" description="Disordered" evidence="2">
    <location>
        <begin position="398"/>
        <end position="419"/>
    </location>
</feature>
<dbReference type="AlphaFoldDB" id="A0A4R6ZMA1"/>
<gene>
    <name evidence="5" type="ORF">DFP96_104152</name>
</gene>
<evidence type="ECO:0000256" key="2">
    <source>
        <dbReference type="SAM" id="MobiDB-lite"/>
    </source>
</evidence>
<keyword evidence="5" id="KW-0378">Hydrolase</keyword>
<feature type="domain" description="Replicative helicase loading/DNA remodeling protein DnaB N-terminal winged helix" evidence="4">
    <location>
        <begin position="9"/>
        <end position="243"/>
    </location>
</feature>
<reference evidence="5 6" key="1">
    <citation type="submission" date="2019-03" db="EMBL/GenBank/DDBJ databases">
        <title>Genomic Encyclopedia of Type Strains, Phase III (KMG-III): the genomes of soil and plant-associated and newly described type strains.</title>
        <authorList>
            <person name="Whitman W."/>
        </authorList>
    </citation>
    <scope>NUCLEOTIDE SEQUENCE [LARGE SCALE GENOMIC DNA]</scope>
    <source>
        <strain evidence="5 6">CECT 7972</strain>
    </source>
</reference>
<organism evidence="5 6">
    <name type="scientific">Listeria rocourtiae</name>
    <dbReference type="NCBI Taxonomy" id="647910"/>
    <lineage>
        <taxon>Bacteria</taxon>
        <taxon>Bacillati</taxon>
        <taxon>Bacillota</taxon>
        <taxon>Bacilli</taxon>
        <taxon>Bacillales</taxon>
        <taxon>Listeriaceae</taxon>
        <taxon>Listeria</taxon>
    </lineage>
</organism>
<sequence>MAEFWMELQPVDSYEVKANGVLSEKDRKIMTFLYQPLMGAECLALYDTLVTEVEENRLWSENHSHTQLLNLLGISLSSLFQARLKLEGLGLLRSFVRTTGESRHYIYEMAAPLSPEQFFSDGLLNIYLYSKIGNAQYQRLRRFFSDESMPENGFDEVTRSFQDVFETFSGSELPISTIENGEPMGRATSRGVILDDKGFDFAVMLQSLSPTMLSRNAVTEEVRACILKLHAIYAVEELDMVHYLYRSVQADGSLDLDYLRKIVRDGYQLQNNRLPELRAKTEKKTASQAPQEGASDIEALAYYLENVTPYQLMVDISEGAVPAETDLKVIDEVLAQQNLPIPVMNVLIEYVLLRLDGKISKNYMMTIAAHWKRKKVQTAKEAMEMAWAEHEKYKKLQEEGKQKAPTSYQNNNRKFSQTGRREILPDWFDKEEMKPVEKEMTVREKSALDKQVEEMKKRLKEGR</sequence>